<dbReference type="PANTHER" id="PTHR33446:SF2">
    <property type="entry name" value="PROTEIN TONB"/>
    <property type="match status" value="1"/>
</dbReference>
<keyword evidence="1" id="KW-0732">Signal</keyword>
<name>A0A8J2UEQ3_9BACT</name>
<dbReference type="Gene3D" id="3.30.1150.10">
    <property type="match status" value="1"/>
</dbReference>
<keyword evidence="4" id="KW-1185">Reference proteome</keyword>
<dbReference type="Pfam" id="PF03544">
    <property type="entry name" value="TonB_C"/>
    <property type="match status" value="1"/>
</dbReference>
<evidence type="ECO:0000259" key="2">
    <source>
        <dbReference type="Pfam" id="PF03544"/>
    </source>
</evidence>
<dbReference type="GO" id="GO:0098797">
    <property type="term" value="C:plasma membrane protein complex"/>
    <property type="evidence" value="ECO:0007669"/>
    <property type="project" value="TreeGrafter"/>
</dbReference>
<dbReference type="GO" id="GO:0055085">
    <property type="term" value="P:transmembrane transport"/>
    <property type="evidence" value="ECO:0007669"/>
    <property type="project" value="InterPro"/>
</dbReference>
<dbReference type="SUPFAM" id="SSF74653">
    <property type="entry name" value="TolA/TonB C-terminal domain"/>
    <property type="match status" value="1"/>
</dbReference>
<proteinExistence type="predicted"/>
<evidence type="ECO:0000313" key="3">
    <source>
        <dbReference type="EMBL" id="GGB06034.1"/>
    </source>
</evidence>
<protein>
    <recommendedName>
        <fullName evidence="2">TonB C-terminal domain-containing protein</fullName>
    </recommendedName>
</protein>
<dbReference type="EMBL" id="BMJC01000003">
    <property type="protein sequence ID" value="GGB06034.1"/>
    <property type="molecule type" value="Genomic_DNA"/>
</dbReference>
<dbReference type="RefSeq" id="WP_188933377.1">
    <property type="nucleotide sequence ID" value="NZ_BMJC01000003.1"/>
</dbReference>
<dbReference type="AlphaFoldDB" id="A0A8J2UEQ3"/>
<feature type="domain" description="TonB C-terminal" evidence="2">
    <location>
        <begin position="188"/>
        <end position="267"/>
    </location>
</feature>
<comment type="caution">
    <text evidence="3">The sequence shown here is derived from an EMBL/GenBank/DDBJ whole genome shotgun (WGS) entry which is preliminary data.</text>
</comment>
<reference evidence="3" key="1">
    <citation type="journal article" date="2014" name="Int. J. Syst. Evol. Microbiol.">
        <title>Complete genome sequence of Corynebacterium casei LMG S-19264T (=DSM 44701T), isolated from a smear-ripened cheese.</title>
        <authorList>
            <consortium name="US DOE Joint Genome Institute (JGI-PGF)"/>
            <person name="Walter F."/>
            <person name="Albersmeier A."/>
            <person name="Kalinowski J."/>
            <person name="Ruckert C."/>
        </authorList>
    </citation>
    <scope>NUCLEOTIDE SEQUENCE</scope>
    <source>
        <strain evidence="3">CGMCC 1.15448</strain>
    </source>
</reference>
<dbReference type="InterPro" id="IPR037682">
    <property type="entry name" value="TonB_C"/>
</dbReference>
<feature type="signal peptide" evidence="1">
    <location>
        <begin position="1"/>
        <end position="26"/>
    </location>
</feature>
<organism evidence="3 4">
    <name type="scientific">Puia dinghuensis</name>
    <dbReference type="NCBI Taxonomy" id="1792502"/>
    <lineage>
        <taxon>Bacteria</taxon>
        <taxon>Pseudomonadati</taxon>
        <taxon>Bacteroidota</taxon>
        <taxon>Chitinophagia</taxon>
        <taxon>Chitinophagales</taxon>
        <taxon>Chitinophagaceae</taxon>
        <taxon>Puia</taxon>
    </lineage>
</organism>
<sequence length="273" mass="31276">MTYRITPFRTAASGLVLMLLSLSSLAQSYKNEKLIWRDENGQQCKEKNAALLLQTVQVDDTLWETNLYRIDGPRVVSFQSNTADGTMLNGRYITYSFRGQVDTFGNYHNGKRTGYWSIHTDGLHGSIFVAQQFYSNGELIWQKDTLQLHRERDSIKVASDKEEIQTKVEIESEFPGGPAAWLRFLNHNLRYPDEAVKKGLMGQPVVEFIVDKTGFIAPASIWMDQSIAYPLDKETMRVIALSGKWTPAVQNGRQVRSYKRQPIVFKMEVINRK</sequence>
<dbReference type="GO" id="GO:0031992">
    <property type="term" value="F:energy transducer activity"/>
    <property type="evidence" value="ECO:0007669"/>
    <property type="project" value="TreeGrafter"/>
</dbReference>
<dbReference type="PANTHER" id="PTHR33446">
    <property type="entry name" value="PROTEIN TONB-RELATED"/>
    <property type="match status" value="1"/>
</dbReference>
<evidence type="ECO:0000313" key="4">
    <source>
        <dbReference type="Proteomes" id="UP000607559"/>
    </source>
</evidence>
<feature type="chain" id="PRO_5035230432" description="TonB C-terminal domain-containing protein" evidence="1">
    <location>
        <begin position="27"/>
        <end position="273"/>
    </location>
</feature>
<dbReference type="InterPro" id="IPR051045">
    <property type="entry name" value="TonB-dependent_transducer"/>
</dbReference>
<gene>
    <name evidence="3" type="ORF">GCM10011511_31800</name>
</gene>
<evidence type="ECO:0000256" key="1">
    <source>
        <dbReference type="SAM" id="SignalP"/>
    </source>
</evidence>
<reference evidence="3" key="2">
    <citation type="submission" date="2020-09" db="EMBL/GenBank/DDBJ databases">
        <authorList>
            <person name="Sun Q."/>
            <person name="Zhou Y."/>
        </authorList>
    </citation>
    <scope>NUCLEOTIDE SEQUENCE</scope>
    <source>
        <strain evidence="3">CGMCC 1.15448</strain>
    </source>
</reference>
<dbReference type="Proteomes" id="UP000607559">
    <property type="component" value="Unassembled WGS sequence"/>
</dbReference>
<accession>A0A8J2UEQ3</accession>